<feature type="compositionally biased region" description="Polar residues" evidence="1">
    <location>
        <begin position="1"/>
        <end position="11"/>
    </location>
</feature>
<protein>
    <submittedName>
        <fullName evidence="3">Uncharacterized protein</fullName>
    </submittedName>
</protein>
<gene>
    <name evidence="3" type="ORF">EEJ42_45920</name>
</gene>
<feature type="transmembrane region" description="Helical" evidence="2">
    <location>
        <begin position="158"/>
        <end position="177"/>
    </location>
</feature>
<keyword evidence="2" id="KW-1133">Transmembrane helix</keyword>
<evidence type="ECO:0000256" key="1">
    <source>
        <dbReference type="SAM" id="MobiDB-lite"/>
    </source>
</evidence>
<reference evidence="3 4" key="1">
    <citation type="submission" date="2018-11" db="EMBL/GenBank/DDBJ databases">
        <title>The Potential of Streptomyces as Biocontrol Agents against the Tomato grey mould, Botrytis cinerea (Gray mold) Frontiers in Microbiology.</title>
        <authorList>
            <person name="Li D."/>
        </authorList>
    </citation>
    <scope>NUCLEOTIDE SEQUENCE [LARGE SCALE GENOMIC DNA]</scope>
    <source>
        <strain evidence="3 4">NEAU-LD23</strain>
    </source>
</reference>
<feature type="transmembrane region" description="Helical" evidence="2">
    <location>
        <begin position="97"/>
        <end position="118"/>
    </location>
</feature>
<name>A0A3M8SKJ3_9ACTN</name>
<dbReference type="Proteomes" id="UP000275401">
    <property type="component" value="Unassembled WGS sequence"/>
</dbReference>
<feature type="transmembrane region" description="Helical" evidence="2">
    <location>
        <begin position="75"/>
        <end position="92"/>
    </location>
</feature>
<sequence>MSEYSHSSYAQTAPPPMHSAGTPGGGAAAAPPKKFAVLGAVGAVIALAGSCVNWVVSTSDGADGGVKGIDGDGIITLIIALVGAVLMLAALATKKGVVYLIGAATGLATAIILAINMASPERLLAQKLQDEEGVSAKVAEKAAEQAAKLYDLTPGPGIYIALIGALMILVFGVLGFLKARSGR</sequence>
<keyword evidence="4" id="KW-1185">Reference proteome</keyword>
<feature type="region of interest" description="Disordered" evidence="1">
    <location>
        <begin position="1"/>
        <end position="25"/>
    </location>
</feature>
<keyword evidence="2" id="KW-0812">Transmembrane</keyword>
<keyword evidence="2" id="KW-0472">Membrane</keyword>
<feature type="transmembrane region" description="Helical" evidence="2">
    <location>
        <begin position="35"/>
        <end position="55"/>
    </location>
</feature>
<dbReference type="EMBL" id="RIBZ01000860">
    <property type="protein sequence ID" value="RNF81867.1"/>
    <property type="molecule type" value="Genomic_DNA"/>
</dbReference>
<evidence type="ECO:0000256" key="2">
    <source>
        <dbReference type="SAM" id="Phobius"/>
    </source>
</evidence>
<organism evidence="3 4">
    <name type="scientific">Streptomyces botrytidirepellens</name>
    <dbReference type="NCBI Taxonomy" id="2486417"/>
    <lineage>
        <taxon>Bacteria</taxon>
        <taxon>Bacillati</taxon>
        <taxon>Actinomycetota</taxon>
        <taxon>Actinomycetes</taxon>
        <taxon>Kitasatosporales</taxon>
        <taxon>Streptomycetaceae</taxon>
        <taxon>Streptomyces</taxon>
    </lineage>
</organism>
<evidence type="ECO:0000313" key="3">
    <source>
        <dbReference type="EMBL" id="RNF81867.1"/>
    </source>
</evidence>
<proteinExistence type="predicted"/>
<comment type="caution">
    <text evidence="3">The sequence shown here is derived from an EMBL/GenBank/DDBJ whole genome shotgun (WGS) entry which is preliminary data.</text>
</comment>
<dbReference type="AlphaFoldDB" id="A0A3M8SKJ3"/>
<accession>A0A3M8SKJ3</accession>
<evidence type="ECO:0000313" key="4">
    <source>
        <dbReference type="Proteomes" id="UP000275401"/>
    </source>
</evidence>